<feature type="transmembrane region" description="Helical" evidence="6">
    <location>
        <begin position="51"/>
        <end position="69"/>
    </location>
</feature>
<evidence type="ECO:0000256" key="6">
    <source>
        <dbReference type="SAM" id="Phobius"/>
    </source>
</evidence>
<keyword evidence="4 6" id="KW-0472">Membrane</keyword>
<comment type="subcellular location">
    <subcellularLocation>
        <location evidence="1">Membrane</location>
        <topology evidence="1">Multi-pass membrane protein</topology>
    </subcellularLocation>
</comment>
<gene>
    <name evidence="7" type="ORF">TWF703_000995</name>
</gene>
<evidence type="ECO:0000313" key="8">
    <source>
        <dbReference type="Proteomes" id="UP000480548"/>
    </source>
</evidence>
<dbReference type="InterPro" id="IPR036259">
    <property type="entry name" value="MFS_trans_sf"/>
</dbReference>
<dbReference type="AlphaFoldDB" id="A0A7C8JPM8"/>
<feature type="region of interest" description="Disordered" evidence="5">
    <location>
        <begin position="1"/>
        <end position="24"/>
    </location>
</feature>
<feature type="transmembrane region" description="Helical" evidence="6">
    <location>
        <begin position="418"/>
        <end position="437"/>
    </location>
</feature>
<dbReference type="PANTHER" id="PTHR10924:SF6">
    <property type="entry name" value="SOLUTE CARRIER FAMILY 49 MEMBER A3"/>
    <property type="match status" value="1"/>
</dbReference>
<sequence length="488" mass="52883">MPPPTAAEPVLKADSKDATTSGCDDADIQQTTTREFSIAEAAIYRVYRRRWVGLATLMLMNIMISWGWITFAPVSTSTQVFFRLEKASSVNWLSTVIFLAYICMSPYAIRIIESSIHASKSYNCDRVVIYTLRHLGVRTALLFAAGFSITGVWLRFIGARVSSSHGGHFPVVMVGQILIGFGQPFVLSAPAYYSDLWFTSKQRITANALISLSNPLGAALGQLIDPFLVSRPGDIPSMLLYIAIITTAVTAPVFFVQGKPPTPPCPSSAQEKLPFRSAFPKILQSVEFWLIFIMFSVLVGFFNASSSLLNQILEPYGYSENEAGIGGAVLIVVGLLASAVVSPIIDRTHTFLLAIRILVPIISICYIALIFAPTSRSLAPPYIVLAFLGAASFSLLPLSLEFVVEITHPVSPEITSTILWSGGQLLGAAFILSMTALTDNETGGMKRALVFQAIISCFAAIAALAIGWGKREVHVLARRIALDTSEGM</sequence>
<dbReference type="Gene3D" id="1.20.1250.20">
    <property type="entry name" value="MFS general substrate transporter like domains"/>
    <property type="match status" value="1"/>
</dbReference>
<feature type="transmembrane region" description="Helical" evidence="6">
    <location>
        <begin position="449"/>
        <end position="469"/>
    </location>
</feature>
<feature type="transmembrane region" description="Helical" evidence="6">
    <location>
        <begin position="282"/>
        <end position="302"/>
    </location>
</feature>
<evidence type="ECO:0000256" key="2">
    <source>
        <dbReference type="ARBA" id="ARBA00022692"/>
    </source>
</evidence>
<accession>A0A7C8JPM8</accession>
<evidence type="ECO:0000256" key="1">
    <source>
        <dbReference type="ARBA" id="ARBA00004141"/>
    </source>
</evidence>
<organism evidence="7 8">
    <name type="scientific">Orbilia oligospora</name>
    <name type="common">Nematode-trapping fungus</name>
    <name type="synonym">Arthrobotrys oligospora</name>
    <dbReference type="NCBI Taxonomy" id="2813651"/>
    <lineage>
        <taxon>Eukaryota</taxon>
        <taxon>Fungi</taxon>
        <taxon>Dikarya</taxon>
        <taxon>Ascomycota</taxon>
        <taxon>Pezizomycotina</taxon>
        <taxon>Orbiliomycetes</taxon>
        <taxon>Orbiliales</taxon>
        <taxon>Orbiliaceae</taxon>
        <taxon>Orbilia</taxon>
    </lineage>
</organism>
<feature type="transmembrane region" description="Helical" evidence="6">
    <location>
        <begin position="238"/>
        <end position="256"/>
    </location>
</feature>
<feature type="transmembrane region" description="Helical" evidence="6">
    <location>
        <begin position="351"/>
        <end position="372"/>
    </location>
</feature>
<evidence type="ECO:0000256" key="4">
    <source>
        <dbReference type="ARBA" id="ARBA00023136"/>
    </source>
</evidence>
<dbReference type="InterPro" id="IPR011701">
    <property type="entry name" value="MFS"/>
</dbReference>
<dbReference type="EMBL" id="WIQZ01000113">
    <property type="protein sequence ID" value="KAF3123133.1"/>
    <property type="molecule type" value="Genomic_DNA"/>
</dbReference>
<reference evidence="7 8" key="1">
    <citation type="submission" date="2019-06" db="EMBL/GenBank/DDBJ databases">
        <authorList>
            <person name="Palmer J.M."/>
        </authorList>
    </citation>
    <scope>NUCLEOTIDE SEQUENCE [LARGE SCALE GENOMIC DNA]</scope>
    <source>
        <strain evidence="7 8">TWF703</strain>
    </source>
</reference>
<dbReference type="Pfam" id="PF07690">
    <property type="entry name" value="MFS_1"/>
    <property type="match status" value="1"/>
</dbReference>
<dbReference type="PANTHER" id="PTHR10924">
    <property type="entry name" value="MAJOR FACILITATOR SUPERFAMILY PROTEIN-RELATED"/>
    <property type="match status" value="1"/>
</dbReference>
<name>A0A7C8JPM8_ORBOL</name>
<dbReference type="InterPro" id="IPR049680">
    <property type="entry name" value="FLVCR1-2_SLC49-like"/>
</dbReference>
<evidence type="ECO:0008006" key="9">
    <source>
        <dbReference type="Google" id="ProtNLM"/>
    </source>
</evidence>
<evidence type="ECO:0000256" key="5">
    <source>
        <dbReference type="SAM" id="MobiDB-lite"/>
    </source>
</evidence>
<evidence type="ECO:0000313" key="7">
    <source>
        <dbReference type="EMBL" id="KAF3123133.1"/>
    </source>
</evidence>
<dbReference type="GO" id="GO:0022857">
    <property type="term" value="F:transmembrane transporter activity"/>
    <property type="evidence" value="ECO:0007669"/>
    <property type="project" value="InterPro"/>
</dbReference>
<keyword evidence="3 6" id="KW-1133">Transmembrane helix</keyword>
<feature type="transmembrane region" description="Helical" evidence="6">
    <location>
        <begin position="379"/>
        <end position="398"/>
    </location>
</feature>
<dbReference type="Proteomes" id="UP000480548">
    <property type="component" value="Unassembled WGS sequence"/>
</dbReference>
<feature type="transmembrane region" description="Helical" evidence="6">
    <location>
        <begin position="323"/>
        <end position="345"/>
    </location>
</feature>
<keyword evidence="2 6" id="KW-0812">Transmembrane</keyword>
<feature type="transmembrane region" description="Helical" evidence="6">
    <location>
        <begin position="135"/>
        <end position="157"/>
    </location>
</feature>
<feature type="transmembrane region" description="Helical" evidence="6">
    <location>
        <begin position="89"/>
        <end position="109"/>
    </location>
</feature>
<comment type="caution">
    <text evidence="7">The sequence shown here is derived from an EMBL/GenBank/DDBJ whole genome shotgun (WGS) entry which is preliminary data.</text>
</comment>
<evidence type="ECO:0000256" key="3">
    <source>
        <dbReference type="ARBA" id="ARBA00022989"/>
    </source>
</evidence>
<feature type="transmembrane region" description="Helical" evidence="6">
    <location>
        <begin position="169"/>
        <end position="193"/>
    </location>
</feature>
<protein>
    <recommendedName>
        <fullName evidence="9">Major facilitator superfamily (MFS) profile domain-containing protein</fullName>
    </recommendedName>
</protein>
<dbReference type="GO" id="GO:0016020">
    <property type="term" value="C:membrane"/>
    <property type="evidence" value="ECO:0007669"/>
    <property type="project" value="UniProtKB-SubCell"/>
</dbReference>
<proteinExistence type="predicted"/>
<dbReference type="SUPFAM" id="SSF103473">
    <property type="entry name" value="MFS general substrate transporter"/>
    <property type="match status" value="1"/>
</dbReference>